<dbReference type="OrthoDB" id="1640349at2"/>
<organism evidence="2 3">
    <name type="scientific">Candidatus Syntrophocurvum alkaliphilum</name>
    <dbReference type="NCBI Taxonomy" id="2293317"/>
    <lineage>
        <taxon>Bacteria</taxon>
        <taxon>Bacillati</taxon>
        <taxon>Bacillota</taxon>
        <taxon>Clostridia</taxon>
        <taxon>Eubacteriales</taxon>
        <taxon>Syntrophomonadaceae</taxon>
        <taxon>Candidatus Syntrophocurvum</taxon>
    </lineage>
</organism>
<keyword evidence="1" id="KW-1133">Transmembrane helix</keyword>
<dbReference type="AlphaFoldDB" id="A0A6I6DG19"/>
<dbReference type="Proteomes" id="UP000426444">
    <property type="component" value="Chromosome"/>
</dbReference>
<dbReference type="InterPro" id="IPR010690">
    <property type="entry name" value="YqfD"/>
</dbReference>
<dbReference type="PIRSF" id="PIRSF029895">
    <property type="entry name" value="SpoIV"/>
    <property type="match status" value="1"/>
</dbReference>
<dbReference type="KEGG" id="salq:SYNTR_1394"/>
<sequence>MANKLFDQVSGIIEVSLRGKGQEKIINMALTRGIYIWDIKKSAERMTFKVRTSGFDALQTIAEENNFELEITNRSGLPYYKNILKRRVGFITGALIFIFALYLMSSFIWFVEVSGNNTVDKSKIVFVAAQQGVHKGAPKWSFSKTEVEEALLRNISELSYVQLNIRGVKANIKVVEKVLPNEEITGPCHIVASKDGVIEEILLLDGQANVKVGDVVSRGDILISGIVFPPEQEVIEESDESIEEVEPTLPYTVRARGVVKARVWYEGYGECSMISEKQFTSGKEAKKIYLETPWRTINIRGDRNVGFPEAEQKITKQTLNTPLGEFNLFKVTIKEKIKKVTEYSEEEAIKIAKEKAMQELEQKMQNSGKIKDTKVEILSAPSDSILRVKVIVESIEDIALPEPIIKETENSN</sequence>
<dbReference type="EMBL" id="CP046457">
    <property type="protein sequence ID" value="QGT99987.1"/>
    <property type="molecule type" value="Genomic_DNA"/>
</dbReference>
<protein>
    <submittedName>
        <fullName evidence="2">YqfD</fullName>
    </submittedName>
</protein>
<feature type="transmembrane region" description="Helical" evidence="1">
    <location>
        <begin position="88"/>
        <end position="111"/>
    </location>
</feature>
<dbReference type="Pfam" id="PF06898">
    <property type="entry name" value="YqfD"/>
    <property type="match status" value="1"/>
</dbReference>
<accession>A0A6I6DG19</accession>
<evidence type="ECO:0000313" key="3">
    <source>
        <dbReference type="Proteomes" id="UP000426444"/>
    </source>
</evidence>
<dbReference type="RefSeq" id="WP_156203825.1">
    <property type="nucleotide sequence ID" value="NZ_CP046457.1"/>
</dbReference>
<keyword evidence="1" id="KW-0812">Transmembrane</keyword>
<name>A0A6I6DG19_9FIRM</name>
<dbReference type="NCBIfam" id="TIGR02876">
    <property type="entry name" value="spore_yqfD"/>
    <property type="match status" value="1"/>
</dbReference>
<gene>
    <name evidence="2" type="ORF">SYNTR_1394</name>
</gene>
<evidence type="ECO:0000256" key="1">
    <source>
        <dbReference type="SAM" id="Phobius"/>
    </source>
</evidence>
<keyword evidence="1" id="KW-0472">Membrane</keyword>
<reference evidence="3" key="1">
    <citation type="journal article" date="2019" name="Microbiology">
        <title>Complete Genome Sequence of an Uncultured Bacterium of the Candidate Phylum Bipolaricaulota.</title>
        <authorList>
            <person name="Kadnikov V.V."/>
            <person name="Mardanov A.V."/>
            <person name="Beletsky A.V."/>
            <person name="Frank Y.A."/>
            <person name="Karnachuk O.V."/>
            <person name="Ravin N.V."/>
        </authorList>
    </citation>
    <scope>NUCLEOTIDE SEQUENCE [LARGE SCALE GENOMIC DNA]</scope>
</reference>
<evidence type="ECO:0000313" key="2">
    <source>
        <dbReference type="EMBL" id="QGT99987.1"/>
    </source>
</evidence>
<proteinExistence type="predicted"/>
<keyword evidence="3" id="KW-1185">Reference proteome</keyword>